<proteinExistence type="predicted"/>
<organism evidence="1 2">
    <name type="scientific">Stenomitos frigidus AS-A4</name>
    <dbReference type="NCBI Taxonomy" id="2933935"/>
    <lineage>
        <taxon>Bacteria</taxon>
        <taxon>Bacillati</taxon>
        <taxon>Cyanobacteriota</taxon>
        <taxon>Cyanophyceae</taxon>
        <taxon>Leptolyngbyales</taxon>
        <taxon>Leptolyngbyaceae</taxon>
        <taxon>Stenomitos</taxon>
    </lineage>
</organism>
<dbReference type="RefSeq" id="WP_190450766.1">
    <property type="nucleotide sequence ID" value="NZ_JAMPLM010000002.1"/>
</dbReference>
<comment type="caution">
    <text evidence="1">The sequence shown here is derived from an EMBL/GenBank/DDBJ whole genome shotgun (WGS) entry which is preliminary data.</text>
</comment>
<keyword evidence="2" id="KW-1185">Reference proteome</keyword>
<sequence>MTNHSLLPANSLSDRTFPVDGLHQVNITHWRSMQFIRVGNRVINLNDISLVEIKEESDSPYSEASYSVVMTTIRGETILFDDPTEVKALRLYLYQVEDIVQP</sequence>
<evidence type="ECO:0000313" key="1">
    <source>
        <dbReference type="EMBL" id="MEP1057711.1"/>
    </source>
</evidence>
<dbReference type="Proteomes" id="UP001476950">
    <property type="component" value="Unassembled WGS sequence"/>
</dbReference>
<dbReference type="EMBL" id="JAMPLM010000002">
    <property type="protein sequence ID" value="MEP1057711.1"/>
    <property type="molecule type" value="Genomic_DNA"/>
</dbReference>
<name>A0ABV0KEQ9_9CYAN</name>
<gene>
    <name evidence="1" type="ORF">NDI38_04615</name>
</gene>
<evidence type="ECO:0000313" key="2">
    <source>
        <dbReference type="Proteomes" id="UP001476950"/>
    </source>
</evidence>
<accession>A0ABV0KEQ9</accession>
<reference evidence="1 2" key="1">
    <citation type="submission" date="2022-04" db="EMBL/GenBank/DDBJ databases">
        <title>Positive selection, recombination, and allopatry shape intraspecific diversity of widespread and dominant cyanobacteria.</title>
        <authorList>
            <person name="Wei J."/>
            <person name="Shu W."/>
            <person name="Hu C."/>
        </authorList>
    </citation>
    <scope>NUCLEOTIDE SEQUENCE [LARGE SCALE GENOMIC DNA]</scope>
    <source>
        <strain evidence="1 2">AS-A4</strain>
    </source>
</reference>
<protein>
    <submittedName>
        <fullName evidence="1">Uncharacterized protein</fullName>
    </submittedName>
</protein>